<evidence type="ECO:0000256" key="7">
    <source>
        <dbReference type="ARBA" id="ARBA00022898"/>
    </source>
</evidence>
<comment type="similarity">
    <text evidence="2">Belongs to the class-II pyridoxal-phosphate-dependent aminotransferase family. Histidinol-phosphate aminotransferase subfamily.</text>
</comment>
<name>A0A1W1CL96_9ZZZZ</name>
<evidence type="ECO:0000256" key="3">
    <source>
        <dbReference type="ARBA" id="ARBA00012748"/>
    </source>
</evidence>
<comment type="pathway">
    <text evidence="1">Amino-acid biosynthesis; L-histidine biosynthesis; L-histidine from 5-phospho-alpha-D-ribose 1-diphosphate: step 7/9.</text>
</comment>
<dbReference type="CDD" id="cd00609">
    <property type="entry name" value="AAT_like"/>
    <property type="match status" value="1"/>
</dbReference>
<reference evidence="11" key="1">
    <citation type="submission" date="2016-10" db="EMBL/GenBank/DDBJ databases">
        <authorList>
            <person name="de Groot N.N."/>
        </authorList>
    </citation>
    <scope>NUCLEOTIDE SEQUENCE</scope>
</reference>
<keyword evidence="5" id="KW-0028">Amino-acid biosynthesis</keyword>
<dbReference type="InterPro" id="IPR015421">
    <property type="entry name" value="PyrdxlP-dep_Trfase_major"/>
</dbReference>
<dbReference type="Gene3D" id="3.90.1150.10">
    <property type="entry name" value="Aspartate Aminotransferase, domain 1"/>
    <property type="match status" value="1"/>
</dbReference>
<keyword evidence="8" id="KW-0368">Histidine biosynthesis</keyword>
<keyword evidence="4" id="KW-0032">Aminotransferase</keyword>
<comment type="catalytic activity">
    <reaction evidence="9">
        <text>L-histidinol phosphate + 2-oxoglutarate = 3-(imidazol-4-yl)-2-oxopropyl phosphate + L-glutamate</text>
        <dbReference type="Rhea" id="RHEA:23744"/>
        <dbReference type="ChEBI" id="CHEBI:16810"/>
        <dbReference type="ChEBI" id="CHEBI:29985"/>
        <dbReference type="ChEBI" id="CHEBI:57766"/>
        <dbReference type="ChEBI" id="CHEBI:57980"/>
        <dbReference type="EC" id="2.6.1.9"/>
    </reaction>
</comment>
<dbReference type="PANTHER" id="PTHR43643:SF6">
    <property type="entry name" value="HISTIDINOL-PHOSPHATE AMINOTRANSFERASE"/>
    <property type="match status" value="1"/>
</dbReference>
<dbReference type="Pfam" id="PF00155">
    <property type="entry name" value="Aminotran_1_2"/>
    <property type="match status" value="1"/>
</dbReference>
<dbReference type="Gene3D" id="3.40.640.10">
    <property type="entry name" value="Type I PLP-dependent aspartate aminotransferase-like (Major domain)"/>
    <property type="match status" value="1"/>
</dbReference>
<dbReference type="GO" id="GO:0004400">
    <property type="term" value="F:histidinol-phosphate transaminase activity"/>
    <property type="evidence" value="ECO:0007669"/>
    <property type="project" value="UniProtKB-EC"/>
</dbReference>
<evidence type="ECO:0000259" key="10">
    <source>
        <dbReference type="Pfam" id="PF00155"/>
    </source>
</evidence>
<evidence type="ECO:0000256" key="1">
    <source>
        <dbReference type="ARBA" id="ARBA00005011"/>
    </source>
</evidence>
<organism evidence="11">
    <name type="scientific">hydrothermal vent metagenome</name>
    <dbReference type="NCBI Taxonomy" id="652676"/>
    <lineage>
        <taxon>unclassified sequences</taxon>
        <taxon>metagenomes</taxon>
        <taxon>ecological metagenomes</taxon>
    </lineage>
</organism>
<dbReference type="AlphaFoldDB" id="A0A1W1CL96"/>
<dbReference type="SUPFAM" id="SSF53383">
    <property type="entry name" value="PLP-dependent transferases"/>
    <property type="match status" value="1"/>
</dbReference>
<evidence type="ECO:0000256" key="9">
    <source>
        <dbReference type="ARBA" id="ARBA00047481"/>
    </source>
</evidence>
<evidence type="ECO:0000256" key="2">
    <source>
        <dbReference type="ARBA" id="ARBA00007970"/>
    </source>
</evidence>
<dbReference type="PANTHER" id="PTHR43643">
    <property type="entry name" value="HISTIDINOL-PHOSPHATE AMINOTRANSFERASE 2"/>
    <property type="match status" value="1"/>
</dbReference>
<evidence type="ECO:0000256" key="5">
    <source>
        <dbReference type="ARBA" id="ARBA00022605"/>
    </source>
</evidence>
<dbReference type="EMBL" id="FPHH01000093">
    <property type="protein sequence ID" value="SFV66539.1"/>
    <property type="molecule type" value="Genomic_DNA"/>
</dbReference>
<sequence>MMLHGANIYKYAKELGCEPDEILDFSSNINCYQPTENFSIPNATIVKYADTNYTSLKNTIAKEYKIDTKEIALYNGATAAIYALMQRLKAKNVYLYAPLYGEYQKAAIEGGKNIYKINRIENIDAKVAKKSIVVFVNPATPEGSYYELERLFLKWKKRKCTIILDESFLEFEAHKSLRKEIKKYKKLYIIQSFSKFYASAGVRIGAIFSHKKNIKKLTPPLWNISSLDVLFLEQRLGDRAFKEKALEIHKRQKEELYNILKNSNLFEKIVESDANFILVHTPNATQLFQHLLAHKILVRKCGSFDYLSDEWLRFAVKESQAQSQLETALKLFPKRTTQ</sequence>
<dbReference type="GO" id="GO:0030170">
    <property type="term" value="F:pyridoxal phosphate binding"/>
    <property type="evidence" value="ECO:0007669"/>
    <property type="project" value="InterPro"/>
</dbReference>
<evidence type="ECO:0000256" key="6">
    <source>
        <dbReference type="ARBA" id="ARBA00022679"/>
    </source>
</evidence>
<proteinExistence type="inferred from homology"/>
<dbReference type="InterPro" id="IPR004839">
    <property type="entry name" value="Aminotransferase_I/II_large"/>
</dbReference>
<evidence type="ECO:0000256" key="4">
    <source>
        <dbReference type="ARBA" id="ARBA00022576"/>
    </source>
</evidence>
<keyword evidence="7" id="KW-0663">Pyridoxal phosphate</keyword>
<keyword evidence="6" id="KW-0808">Transferase</keyword>
<dbReference type="InterPro" id="IPR015422">
    <property type="entry name" value="PyrdxlP-dep_Trfase_small"/>
</dbReference>
<accession>A0A1W1CL96</accession>
<dbReference type="InterPro" id="IPR015424">
    <property type="entry name" value="PyrdxlP-dep_Trfase"/>
</dbReference>
<dbReference type="GO" id="GO:0016829">
    <property type="term" value="F:lyase activity"/>
    <property type="evidence" value="ECO:0007669"/>
    <property type="project" value="UniProtKB-KW"/>
</dbReference>
<evidence type="ECO:0000256" key="8">
    <source>
        <dbReference type="ARBA" id="ARBA00023102"/>
    </source>
</evidence>
<evidence type="ECO:0000313" key="11">
    <source>
        <dbReference type="EMBL" id="SFV66539.1"/>
    </source>
</evidence>
<gene>
    <name evidence="11" type="ORF">MNB_SM-5-583</name>
</gene>
<dbReference type="GO" id="GO:0000105">
    <property type="term" value="P:L-histidine biosynthetic process"/>
    <property type="evidence" value="ECO:0007669"/>
    <property type="project" value="UniProtKB-KW"/>
</dbReference>
<keyword evidence="11" id="KW-0456">Lyase</keyword>
<protein>
    <recommendedName>
        <fullName evidence="3">histidinol-phosphate transaminase</fullName>
        <ecNumber evidence="3">2.6.1.9</ecNumber>
    </recommendedName>
</protein>
<dbReference type="InterPro" id="IPR050106">
    <property type="entry name" value="HistidinolP_aminotransfase"/>
</dbReference>
<feature type="domain" description="Aminotransferase class I/classII large" evidence="10">
    <location>
        <begin position="42"/>
        <end position="318"/>
    </location>
</feature>
<dbReference type="EC" id="2.6.1.9" evidence="3"/>